<accession>A0A367F6B2</accession>
<evidence type="ECO:0000313" key="3">
    <source>
        <dbReference type="Proteomes" id="UP000253507"/>
    </source>
</evidence>
<gene>
    <name evidence="2" type="ORF">DQ392_01540</name>
</gene>
<evidence type="ECO:0000313" key="2">
    <source>
        <dbReference type="EMBL" id="RCG25217.1"/>
    </source>
</evidence>
<keyword evidence="3" id="KW-1185">Reference proteome</keyword>
<dbReference type="Proteomes" id="UP000253507">
    <property type="component" value="Unassembled WGS sequence"/>
</dbReference>
<evidence type="ECO:0000256" key="1">
    <source>
        <dbReference type="SAM" id="MobiDB-lite"/>
    </source>
</evidence>
<organism evidence="2 3">
    <name type="scientific">Streptomyces reniochalinae</name>
    <dbReference type="NCBI Taxonomy" id="2250578"/>
    <lineage>
        <taxon>Bacteria</taxon>
        <taxon>Bacillati</taxon>
        <taxon>Actinomycetota</taxon>
        <taxon>Actinomycetes</taxon>
        <taxon>Kitasatosporales</taxon>
        <taxon>Streptomycetaceae</taxon>
        <taxon>Streptomyces</taxon>
    </lineage>
</organism>
<sequence length="70" mass="7441">MPSRPRGDRAGGGRRPAPRRGLRRGGAGPAPGEDVGLIMDPASSEFFHDGVYVYAGEGVRRSPSEHAARR</sequence>
<comment type="caution">
    <text evidence="2">The sequence shown here is derived from an EMBL/GenBank/DDBJ whole genome shotgun (WGS) entry which is preliminary data.</text>
</comment>
<proteinExistence type="predicted"/>
<feature type="compositionally biased region" description="Basic and acidic residues" evidence="1">
    <location>
        <begin position="1"/>
        <end position="11"/>
    </location>
</feature>
<name>A0A367F6B2_9ACTN</name>
<dbReference type="AlphaFoldDB" id="A0A367F6B2"/>
<reference evidence="2 3" key="1">
    <citation type="submission" date="2018-06" db="EMBL/GenBank/DDBJ databases">
        <title>Streptomyces reniochalinae sp. nov. and Streptomyces diacarnus sp. nov. from marine sponges.</title>
        <authorList>
            <person name="Li L."/>
        </authorList>
    </citation>
    <scope>NUCLEOTIDE SEQUENCE [LARGE SCALE GENOMIC DNA]</scope>
    <source>
        <strain evidence="2 3">LHW50302</strain>
    </source>
</reference>
<protein>
    <submittedName>
        <fullName evidence="2">Uncharacterized protein</fullName>
    </submittedName>
</protein>
<feature type="region of interest" description="Disordered" evidence="1">
    <location>
        <begin position="1"/>
        <end position="36"/>
    </location>
</feature>
<dbReference type="EMBL" id="QOIM01000018">
    <property type="protein sequence ID" value="RCG25217.1"/>
    <property type="molecule type" value="Genomic_DNA"/>
</dbReference>